<comment type="caution">
    <text evidence="1">The sequence shown here is derived from an EMBL/GenBank/DDBJ whole genome shotgun (WGS) entry which is preliminary data.</text>
</comment>
<proteinExistence type="predicted"/>
<reference evidence="1 2" key="1">
    <citation type="submission" date="2018-08" db="EMBL/GenBank/DDBJ databases">
        <title>Meiothermus luteus KCTC 52599 genome sequencing project.</title>
        <authorList>
            <person name="Da Costa M.S."/>
            <person name="Albuquerque L."/>
            <person name="Raposo P."/>
            <person name="Froufe H.J.C."/>
            <person name="Barroso C.S."/>
            <person name="Egas C."/>
        </authorList>
    </citation>
    <scope>NUCLEOTIDE SEQUENCE [LARGE SCALE GENOMIC DNA]</scope>
    <source>
        <strain evidence="1 2">KCTC 52599</strain>
    </source>
</reference>
<dbReference type="EMBL" id="QWKZ01000013">
    <property type="protein sequence ID" value="RIH88365.1"/>
    <property type="molecule type" value="Genomic_DNA"/>
</dbReference>
<gene>
    <name evidence="1" type="ORF">Mlute_00626</name>
</gene>
<dbReference type="Proteomes" id="UP000265800">
    <property type="component" value="Unassembled WGS sequence"/>
</dbReference>
<dbReference type="Gene3D" id="1.20.910.10">
    <property type="entry name" value="Heme oxygenase-like"/>
    <property type="match status" value="1"/>
</dbReference>
<dbReference type="AlphaFoldDB" id="A0A399EXP4"/>
<accession>A0A399EXP4</accession>
<keyword evidence="2" id="KW-1185">Reference proteome</keyword>
<evidence type="ECO:0000313" key="1">
    <source>
        <dbReference type="EMBL" id="RIH88365.1"/>
    </source>
</evidence>
<dbReference type="RefSeq" id="WP_119359307.1">
    <property type="nucleotide sequence ID" value="NZ_QWKZ01000013.1"/>
</dbReference>
<dbReference type="OrthoDB" id="26646at2"/>
<name>A0A399EXP4_9DEIN</name>
<dbReference type="InterPro" id="IPR016084">
    <property type="entry name" value="Haem_Oase-like_multi-hlx"/>
</dbReference>
<sequence length="195" mass="22142">MLGPGERPPFLELLRQGRVSEWAFARWLAQERYLLEVLLTLEARLLVQAPQPYRLIWVNALGFVVEELDWLAEVGLPKEPPHPLRSGYLEYLQTLAEEPYALGVVACWARQRIFLDAWGWLAARGLEEGPSLAQQALLRWSGPELEALARDLKGMMVERLDELAPEGARAAVERVRGFERLGWVMALGFAREALV</sequence>
<organism evidence="1 2">
    <name type="scientific">Meiothermus luteus</name>
    <dbReference type="NCBI Taxonomy" id="2026184"/>
    <lineage>
        <taxon>Bacteria</taxon>
        <taxon>Thermotogati</taxon>
        <taxon>Deinococcota</taxon>
        <taxon>Deinococci</taxon>
        <taxon>Thermales</taxon>
        <taxon>Thermaceae</taxon>
        <taxon>Meiothermus</taxon>
    </lineage>
</organism>
<protein>
    <submittedName>
        <fullName evidence="1">Uncharacterized protein</fullName>
    </submittedName>
</protein>
<dbReference type="SUPFAM" id="SSF48613">
    <property type="entry name" value="Heme oxygenase-like"/>
    <property type="match status" value="1"/>
</dbReference>
<evidence type="ECO:0000313" key="2">
    <source>
        <dbReference type="Proteomes" id="UP000265800"/>
    </source>
</evidence>